<dbReference type="AlphaFoldDB" id="A0A0K2U2A3"/>
<name>A0A0K2U2A3_LEPSM</name>
<evidence type="ECO:0000313" key="1">
    <source>
        <dbReference type="EMBL" id="CDW32057.1"/>
    </source>
</evidence>
<accession>A0A0K2U2A3</accession>
<reference evidence="1" key="1">
    <citation type="submission" date="2014-05" db="EMBL/GenBank/DDBJ databases">
        <authorList>
            <person name="Chronopoulou M."/>
        </authorList>
    </citation>
    <scope>NUCLEOTIDE SEQUENCE</scope>
    <source>
        <tissue evidence="1">Whole organism</tissue>
    </source>
</reference>
<sequence>MGSLVPSIETIQLIIIQMYIIINIAKFIDQL</sequence>
<organism evidence="1">
    <name type="scientific">Lepeophtheirus salmonis</name>
    <name type="common">Salmon louse</name>
    <name type="synonym">Caligus salmonis</name>
    <dbReference type="NCBI Taxonomy" id="72036"/>
    <lineage>
        <taxon>Eukaryota</taxon>
        <taxon>Metazoa</taxon>
        <taxon>Ecdysozoa</taxon>
        <taxon>Arthropoda</taxon>
        <taxon>Crustacea</taxon>
        <taxon>Multicrustacea</taxon>
        <taxon>Hexanauplia</taxon>
        <taxon>Copepoda</taxon>
        <taxon>Siphonostomatoida</taxon>
        <taxon>Caligidae</taxon>
        <taxon>Lepeophtheirus</taxon>
    </lineage>
</organism>
<protein>
    <submittedName>
        <fullName evidence="1">Uncharacterized protein</fullName>
    </submittedName>
</protein>
<dbReference type="EMBL" id="HACA01014696">
    <property type="protein sequence ID" value="CDW32057.1"/>
    <property type="molecule type" value="Transcribed_RNA"/>
</dbReference>
<proteinExistence type="predicted"/>